<organism evidence="1 2">
    <name type="scientific">Candidatus Aveggerthella stercoripullorum</name>
    <dbReference type="NCBI Taxonomy" id="2840688"/>
    <lineage>
        <taxon>Bacteria</taxon>
        <taxon>Bacillati</taxon>
        <taxon>Actinomycetota</taxon>
        <taxon>Coriobacteriia</taxon>
        <taxon>Eggerthellales</taxon>
        <taxon>Eggerthellaceae</taxon>
        <taxon>Eggerthellaceae incertae sedis</taxon>
        <taxon>Candidatus Aveggerthella</taxon>
    </lineage>
</organism>
<comment type="caution">
    <text evidence="1">The sequence shown here is derived from an EMBL/GenBank/DDBJ whole genome shotgun (WGS) entry which is preliminary data.</text>
</comment>
<reference evidence="1" key="1">
    <citation type="submission" date="2020-10" db="EMBL/GenBank/DDBJ databases">
        <authorList>
            <person name="Gilroy R."/>
        </authorList>
    </citation>
    <scope>NUCLEOTIDE SEQUENCE</scope>
    <source>
        <strain evidence="1">ChiGjej1B1-2707</strain>
    </source>
</reference>
<name>A0A9D0ZYX1_9ACTN</name>
<gene>
    <name evidence="1" type="ORF">IAA69_00200</name>
</gene>
<dbReference type="EMBL" id="DVGB01000003">
    <property type="protein sequence ID" value="HIR00689.1"/>
    <property type="molecule type" value="Genomic_DNA"/>
</dbReference>
<feature type="non-terminal residue" evidence="1">
    <location>
        <position position="60"/>
    </location>
</feature>
<protein>
    <submittedName>
        <fullName evidence="1">Uncharacterized protein</fullName>
    </submittedName>
</protein>
<sequence length="60" mass="6582">MGERSARRLLPYDRRLVGLAVCDVLEQEGCLDFTRDGPDGAILADVTVYGNPGRFSIAVR</sequence>
<proteinExistence type="predicted"/>
<dbReference type="Proteomes" id="UP000824261">
    <property type="component" value="Unassembled WGS sequence"/>
</dbReference>
<dbReference type="AlphaFoldDB" id="A0A9D0ZYX1"/>
<reference evidence="1" key="2">
    <citation type="journal article" date="2021" name="PeerJ">
        <title>Extensive microbial diversity within the chicken gut microbiome revealed by metagenomics and culture.</title>
        <authorList>
            <person name="Gilroy R."/>
            <person name="Ravi A."/>
            <person name="Getino M."/>
            <person name="Pursley I."/>
            <person name="Horton D.L."/>
            <person name="Alikhan N.F."/>
            <person name="Baker D."/>
            <person name="Gharbi K."/>
            <person name="Hall N."/>
            <person name="Watson M."/>
            <person name="Adriaenssens E.M."/>
            <person name="Foster-Nyarko E."/>
            <person name="Jarju S."/>
            <person name="Secka A."/>
            <person name="Antonio M."/>
            <person name="Oren A."/>
            <person name="Chaudhuri R.R."/>
            <person name="La Ragione R."/>
            <person name="Hildebrand F."/>
            <person name="Pallen M.J."/>
        </authorList>
    </citation>
    <scope>NUCLEOTIDE SEQUENCE</scope>
    <source>
        <strain evidence="1">ChiGjej1B1-2707</strain>
    </source>
</reference>
<evidence type="ECO:0000313" key="2">
    <source>
        <dbReference type="Proteomes" id="UP000824261"/>
    </source>
</evidence>
<evidence type="ECO:0000313" key="1">
    <source>
        <dbReference type="EMBL" id="HIR00689.1"/>
    </source>
</evidence>
<accession>A0A9D0ZYX1</accession>